<keyword evidence="5" id="KW-0665">Pyrimidine biosynthesis</keyword>
<dbReference type="UniPathway" id="UPA00070"/>
<evidence type="ECO:0000256" key="6">
    <source>
        <dbReference type="ARBA" id="ARBA00023002"/>
    </source>
</evidence>
<dbReference type="NCBIfam" id="NF005741">
    <property type="entry name" value="PRK07565.1"/>
    <property type="match status" value="1"/>
</dbReference>
<dbReference type="GO" id="GO:0044205">
    <property type="term" value="P:'de novo' UMP biosynthetic process"/>
    <property type="evidence" value="ECO:0007669"/>
    <property type="project" value="UniProtKB-UniPathway"/>
</dbReference>
<sequence length="330" mass="37167">MVDLTTKYMGLELKNPIIIGSSGLTDNANDIAELEKNGAAAVVLKSIFEEEIMLETEHLVYLAEKEGYDAKAFDYYDYKLKEEALSSYVKLIQESKKAVDIPIIASINCVSGHEWPYYAKKIEEAGADAIELNVFALPSNMHRTSAQNEKLYFTVAQKVKEEIKIPVSLKISHYSAALGPLIRDLSNTGIDALVLFNRFWSPDFDIDNFKVISTNVLSRSEELTLSLRWIAIMANHVACDLSASSGIHDGKGVIKQILAGATTTQVVSAIYRHGKPWIGQMLEELTNWMEKHDFTTLDQFRGKMSQAKSEDPAMYERVQFMRYFRGHEAH</sequence>
<evidence type="ECO:0000313" key="8">
    <source>
        <dbReference type="EMBL" id="HHJ53311.1"/>
    </source>
</evidence>
<dbReference type="SUPFAM" id="SSF51395">
    <property type="entry name" value="FMN-linked oxidoreductases"/>
    <property type="match status" value="1"/>
</dbReference>
<dbReference type="InterPro" id="IPR005720">
    <property type="entry name" value="Dihydroorotate_DH_cat"/>
</dbReference>
<keyword evidence="3" id="KW-0285">Flavoprotein</keyword>
<comment type="pathway">
    <text evidence="2">Pyrimidine metabolism; UMP biosynthesis via de novo pathway.</text>
</comment>
<feature type="domain" description="Dihydroorotate dehydrogenase catalytic" evidence="7">
    <location>
        <begin position="85"/>
        <end position="289"/>
    </location>
</feature>
<dbReference type="EMBL" id="DROD01000576">
    <property type="protein sequence ID" value="HHJ53311.1"/>
    <property type="molecule type" value="Genomic_DNA"/>
</dbReference>
<dbReference type="Gene3D" id="3.20.20.70">
    <property type="entry name" value="Aldolase class I"/>
    <property type="match status" value="1"/>
</dbReference>
<dbReference type="InterPro" id="IPR050074">
    <property type="entry name" value="DHO_dehydrogenase"/>
</dbReference>
<protein>
    <submittedName>
        <fullName evidence="8">Dihydroorotate dehydrogenase-like protein</fullName>
    </submittedName>
</protein>
<dbReference type="PANTHER" id="PTHR48109:SF3">
    <property type="entry name" value="SLL0744 PROTEIN"/>
    <property type="match status" value="1"/>
</dbReference>
<evidence type="ECO:0000256" key="2">
    <source>
        <dbReference type="ARBA" id="ARBA00004725"/>
    </source>
</evidence>
<accession>A0A7V5PQF5</accession>
<dbReference type="GO" id="GO:0006207">
    <property type="term" value="P:'de novo' pyrimidine nucleobase biosynthetic process"/>
    <property type="evidence" value="ECO:0007669"/>
    <property type="project" value="TreeGrafter"/>
</dbReference>
<dbReference type="InterPro" id="IPR012135">
    <property type="entry name" value="Dihydroorotate_DH_1_2"/>
</dbReference>
<dbReference type="Pfam" id="PF01180">
    <property type="entry name" value="DHO_dh"/>
    <property type="match status" value="1"/>
</dbReference>
<evidence type="ECO:0000256" key="3">
    <source>
        <dbReference type="ARBA" id="ARBA00022630"/>
    </source>
</evidence>
<dbReference type="Proteomes" id="UP000886124">
    <property type="component" value="Unassembled WGS sequence"/>
</dbReference>
<gene>
    <name evidence="8" type="ORF">ENJ89_08975</name>
</gene>
<keyword evidence="4" id="KW-0288">FMN</keyword>
<dbReference type="PIRSF" id="PIRSF000164">
    <property type="entry name" value="DHO_oxidase"/>
    <property type="match status" value="1"/>
</dbReference>
<evidence type="ECO:0000256" key="5">
    <source>
        <dbReference type="ARBA" id="ARBA00022975"/>
    </source>
</evidence>
<proteinExistence type="predicted"/>
<dbReference type="InterPro" id="IPR013785">
    <property type="entry name" value="Aldolase_TIM"/>
</dbReference>
<organism evidence="8">
    <name type="scientific">Caldithrix abyssi</name>
    <dbReference type="NCBI Taxonomy" id="187145"/>
    <lineage>
        <taxon>Bacteria</taxon>
        <taxon>Pseudomonadati</taxon>
        <taxon>Calditrichota</taxon>
        <taxon>Calditrichia</taxon>
        <taxon>Calditrichales</taxon>
        <taxon>Calditrichaceae</taxon>
        <taxon>Caldithrix</taxon>
    </lineage>
</organism>
<reference evidence="8" key="1">
    <citation type="journal article" date="2020" name="mSystems">
        <title>Genome- and Community-Level Interaction Insights into Carbon Utilization and Element Cycling Functions of Hydrothermarchaeota in Hydrothermal Sediment.</title>
        <authorList>
            <person name="Zhou Z."/>
            <person name="Liu Y."/>
            <person name="Xu W."/>
            <person name="Pan J."/>
            <person name="Luo Z.H."/>
            <person name="Li M."/>
        </authorList>
    </citation>
    <scope>NUCLEOTIDE SEQUENCE [LARGE SCALE GENOMIC DNA]</scope>
    <source>
        <strain evidence="8">HyVt-527</strain>
    </source>
</reference>
<name>A0A7V5PQF5_CALAY</name>
<dbReference type="GO" id="GO:0004152">
    <property type="term" value="F:dihydroorotate dehydrogenase activity"/>
    <property type="evidence" value="ECO:0007669"/>
    <property type="project" value="InterPro"/>
</dbReference>
<dbReference type="GO" id="GO:0005737">
    <property type="term" value="C:cytoplasm"/>
    <property type="evidence" value="ECO:0007669"/>
    <property type="project" value="InterPro"/>
</dbReference>
<comment type="caution">
    <text evidence="8">The sequence shown here is derived from an EMBL/GenBank/DDBJ whole genome shotgun (WGS) entry which is preliminary data.</text>
</comment>
<evidence type="ECO:0000256" key="1">
    <source>
        <dbReference type="ARBA" id="ARBA00001917"/>
    </source>
</evidence>
<dbReference type="AlphaFoldDB" id="A0A7V5PQF5"/>
<evidence type="ECO:0000259" key="7">
    <source>
        <dbReference type="Pfam" id="PF01180"/>
    </source>
</evidence>
<dbReference type="PANTHER" id="PTHR48109">
    <property type="entry name" value="DIHYDROOROTATE DEHYDROGENASE (QUINONE), MITOCHONDRIAL-RELATED"/>
    <property type="match status" value="1"/>
</dbReference>
<keyword evidence="6" id="KW-0560">Oxidoreductase</keyword>
<evidence type="ECO:0000256" key="4">
    <source>
        <dbReference type="ARBA" id="ARBA00022643"/>
    </source>
</evidence>
<comment type="cofactor">
    <cofactor evidence="1">
        <name>FMN</name>
        <dbReference type="ChEBI" id="CHEBI:58210"/>
    </cofactor>
</comment>